<dbReference type="KEGG" id="trz:GWP43_02870"/>
<dbReference type="Proteomes" id="UP000464374">
    <property type="component" value="Chromosome"/>
</dbReference>
<accession>A0A6P1XYZ3</accession>
<dbReference type="PANTHER" id="PTHR22916:SF3">
    <property type="entry name" value="UDP-GLCNAC:BETAGAL BETA-1,3-N-ACETYLGLUCOSAMINYLTRANSFERASE-LIKE PROTEIN 1"/>
    <property type="match status" value="1"/>
</dbReference>
<sequence length="326" mass="37690">MNEILLSIIIPAYNSGRFLPATLSMLVQQGLDDCEVIIINDGSIDSTESICRDFSNRCSEIRFVSQENQGVSAARNRGIEESHGRYLYFFDSDDSLTDGSLDFFRSILSRHDDNTTPELFVFSYELHRLDGVVKHLFSNKLHKTKIYDDTIKKYFFAKKIPWHICSCVFDRNFIVDNNILFPNGIKIGEDIVFMIQAITAAKCLYYHNRLCFIYQIRADSVMQGYKSYSMDRMKSFEIVRDAILKNSTAYATVKKEVNFFIANLYLANLVAYIKADVKDRKINSIFMQNKCFLYKRLSGRFINYGALCIARCIPLRIVFAILKYSV</sequence>
<dbReference type="PANTHER" id="PTHR22916">
    <property type="entry name" value="GLYCOSYLTRANSFERASE"/>
    <property type="match status" value="1"/>
</dbReference>
<reference evidence="2 3" key="1">
    <citation type="submission" date="2020-01" db="EMBL/GenBank/DDBJ databases">
        <title>Complete genome sequence of a human oral phylogroup 1 Treponema sp. strain ATCC 700766, originally isolated from periodontitis dental plaque.</title>
        <authorList>
            <person name="Chan Y."/>
            <person name="Huo Y.-B."/>
            <person name="Yu X.-L."/>
            <person name="Zeng H."/>
            <person name="Leung W.-K."/>
            <person name="Watt R.M."/>
        </authorList>
    </citation>
    <scope>NUCLEOTIDE SEQUENCE [LARGE SCALE GENOMIC DNA]</scope>
    <source>
        <strain evidence="2 3">OMZ 804</strain>
    </source>
</reference>
<organism evidence="2 3">
    <name type="scientific">Treponema vincentii</name>
    <dbReference type="NCBI Taxonomy" id="69710"/>
    <lineage>
        <taxon>Bacteria</taxon>
        <taxon>Pseudomonadati</taxon>
        <taxon>Spirochaetota</taxon>
        <taxon>Spirochaetia</taxon>
        <taxon>Spirochaetales</taxon>
        <taxon>Treponemataceae</taxon>
        <taxon>Treponema</taxon>
    </lineage>
</organism>
<gene>
    <name evidence="2" type="ORF">GWP43_02870</name>
</gene>
<proteinExistence type="predicted"/>
<dbReference type="InterPro" id="IPR001173">
    <property type="entry name" value="Glyco_trans_2-like"/>
</dbReference>
<evidence type="ECO:0000313" key="3">
    <source>
        <dbReference type="Proteomes" id="UP000464374"/>
    </source>
</evidence>
<dbReference type="GO" id="GO:0016758">
    <property type="term" value="F:hexosyltransferase activity"/>
    <property type="evidence" value="ECO:0007669"/>
    <property type="project" value="UniProtKB-ARBA"/>
</dbReference>
<name>A0A6P1XYZ3_9SPIR</name>
<dbReference type="SUPFAM" id="SSF53448">
    <property type="entry name" value="Nucleotide-diphospho-sugar transferases"/>
    <property type="match status" value="1"/>
</dbReference>
<feature type="domain" description="Glycosyltransferase 2-like" evidence="1">
    <location>
        <begin position="7"/>
        <end position="101"/>
    </location>
</feature>
<dbReference type="RefSeq" id="WP_162662562.1">
    <property type="nucleotide sequence ID" value="NZ_CP048020.1"/>
</dbReference>
<dbReference type="CDD" id="cd00761">
    <property type="entry name" value="Glyco_tranf_GTA_type"/>
    <property type="match status" value="1"/>
</dbReference>
<dbReference type="AlphaFoldDB" id="A0A6P1XYZ3"/>
<keyword evidence="2" id="KW-0808">Transferase</keyword>
<dbReference type="InterPro" id="IPR029044">
    <property type="entry name" value="Nucleotide-diphossugar_trans"/>
</dbReference>
<evidence type="ECO:0000313" key="2">
    <source>
        <dbReference type="EMBL" id="QHX42565.1"/>
    </source>
</evidence>
<dbReference type="EMBL" id="CP048020">
    <property type="protein sequence ID" value="QHX42565.1"/>
    <property type="molecule type" value="Genomic_DNA"/>
</dbReference>
<evidence type="ECO:0000259" key="1">
    <source>
        <dbReference type="Pfam" id="PF00535"/>
    </source>
</evidence>
<protein>
    <submittedName>
        <fullName evidence="2">Glycosyltransferase</fullName>
    </submittedName>
</protein>
<dbReference type="Gene3D" id="3.90.550.10">
    <property type="entry name" value="Spore Coat Polysaccharide Biosynthesis Protein SpsA, Chain A"/>
    <property type="match status" value="1"/>
</dbReference>
<dbReference type="Pfam" id="PF00535">
    <property type="entry name" value="Glycos_transf_2"/>
    <property type="match status" value="1"/>
</dbReference>